<evidence type="ECO:0000256" key="2">
    <source>
        <dbReference type="SAM" id="Phobius"/>
    </source>
</evidence>
<evidence type="ECO:0000256" key="1">
    <source>
        <dbReference type="SAM" id="MobiDB-lite"/>
    </source>
</evidence>
<dbReference type="EMBL" id="PJNI01000002">
    <property type="protein sequence ID" value="PKR81620.1"/>
    <property type="molecule type" value="Genomic_DNA"/>
</dbReference>
<keyword evidence="2" id="KW-0472">Membrane</keyword>
<organism evidence="3 4">
    <name type="scientific">Brumimicrobium salinarum</name>
    <dbReference type="NCBI Taxonomy" id="2058658"/>
    <lineage>
        <taxon>Bacteria</taxon>
        <taxon>Pseudomonadati</taxon>
        <taxon>Bacteroidota</taxon>
        <taxon>Flavobacteriia</taxon>
        <taxon>Flavobacteriales</taxon>
        <taxon>Crocinitomicaceae</taxon>
        <taxon>Brumimicrobium</taxon>
    </lineage>
</organism>
<feature type="region of interest" description="Disordered" evidence="1">
    <location>
        <begin position="277"/>
        <end position="298"/>
    </location>
</feature>
<dbReference type="AlphaFoldDB" id="A0A2I0R5H4"/>
<dbReference type="OrthoDB" id="1466422at2"/>
<evidence type="ECO:0000313" key="3">
    <source>
        <dbReference type="EMBL" id="PKR81620.1"/>
    </source>
</evidence>
<evidence type="ECO:0000313" key="4">
    <source>
        <dbReference type="Proteomes" id="UP000236654"/>
    </source>
</evidence>
<sequence length="298" mass="34244">MNNQFSVFVKRYLIAALIAVFGIVMIVIGLRSGQDQLFMFAAINILVGGILAILFSSGYLKRNVVMAIGFIFIGVTIYIGYSSVQAVKATIAHEKAYERSTLLYQYELTQIRDIQRAYRSKNGVYASSFDELKDFFENDKIQKVDAMGVVPSRKLTLEERDLLYDDKRALDQNMTEREAALLSSMEDVELNEDLQGFKRDTIMVSYKDEYLSSRSRKRARKELGLGAFDFDELRYIPMTDPKEEWTIETRDEFVYLNTDTIPTIKVYGLEPYPRFENGKRKEVGFGNLSSNSDKATWE</sequence>
<feature type="compositionally biased region" description="Polar residues" evidence="1">
    <location>
        <begin position="287"/>
        <end position="298"/>
    </location>
</feature>
<feature type="transmembrane region" description="Helical" evidence="2">
    <location>
        <begin position="37"/>
        <end position="56"/>
    </location>
</feature>
<name>A0A2I0R5H4_9FLAO</name>
<gene>
    <name evidence="3" type="ORF">CW751_03595</name>
</gene>
<dbReference type="RefSeq" id="WP_101333634.1">
    <property type="nucleotide sequence ID" value="NZ_PJNI01000002.1"/>
</dbReference>
<feature type="transmembrane region" description="Helical" evidence="2">
    <location>
        <begin position="63"/>
        <end position="81"/>
    </location>
</feature>
<reference evidence="3 4" key="1">
    <citation type="submission" date="2017-12" db="EMBL/GenBank/DDBJ databases">
        <title>The draft genome sequence of Brumimicrobium saltpan LHR20.</title>
        <authorList>
            <person name="Do Z.-J."/>
            <person name="Luo H.-R."/>
        </authorList>
    </citation>
    <scope>NUCLEOTIDE SEQUENCE [LARGE SCALE GENOMIC DNA]</scope>
    <source>
        <strain evidence="3 4">LHR20</strain>
    </source>
</reference>
<dbReference type="Proteomes" id="UP000236654">
    <property type="component" value="Unassembled WGS sequence"/>
</dbReference>
<keyword evidence="2" id="KW-0812">Transmembrane</keyword>
<proteinExistence type="predicted"/>
<feature type="transmembrane region" description="Helical" evidence="2">
    <location>
        <begin position="12"/>
        <end position="31"/>
    </location>
</feature>
<keyword evidence="4" id="KW-1185">Reference proteome</keyword>
<accession>A0A2I0R5H4</accession>
<keyword evidence="2" id="KW-1133">Transmembrane helix</keyword>
<comment type="caution">
    <text evidence="3">The sequence shown here is derived from an EMBL/GenBank/DDBJ whole genome shotgun (WGS) entry which is preliminary data.</text>
</comment>
<protein>
    <submittedName>
        <fullName evidence="3">Uncharacterized protein</fullName>
    </submittedName>
</protein>